<dbReference type="GO" id="GO:0043190">
    <property type="term" value="C:ATP-binding cassette (ABC) transporter complex"/>
    <property type="evidence" value="ECO:0007669"/>
    <property type="project" value="InterPro"/>
</dbReference>
<comment type="subcellular location">
    <subcellularLocation>
        <location evidence="1">Cell envelope</location>
    </subcellularLocation>
</comment>
<proteinExistence type="inferred from homology"/>
<dbReference type="GO" id="GO:0030313">
    <property type="term" value="C:cell envelope"/>
    <property type="evidence" value="ECO:0007669"/>
    <property type="project" value="UniProtKB-SubCell"/>
</dbReference>
<comment type="caution">
    <text evidence="6">The sequence shown here is derived from an EMBL/GenBank/DDBJ whole genome shotgun (WGS) entry which is preliminary data.</text>
</comment>
<protein>
    <submittedName>
        <fullName evidence="6">ABC transporter, substrate-binding protein, family 5</fullName>
    </submittedName>
</protein>
<keyword evidence="4" id="KW-0732">Signal</keyword>
<dbReference type="AlphaFoldDB" id="C0BS90"/>
<dbReference type="SUPFAM" id="SSF53850">
    <property type="entry name" value="Periplasmic binding protein-like II"/>
    <property type="match status" value="1"/>
</dbReference>
<evidence type="ECO:0000313" key="7">
    <source>
        <dbReference type="Proteomes" id="UP000003875"/>
    </source>
</evidence>
<dbReference type="CDD" id="cd08519">
    <property type="entry name" value="PBP2_NikA_DppA_OppA_like_20"/>
    <property type="match status" value="1"/>
</dbReference>
<evidence type="ECO:0000313" key="6">
    <source>
        <dbReference type="EMBL" id="EEG71040.1"/>
    </source>
</evidence>
<dbReference type="Gene3D" id="3.10.105.10">
    <property type="entry name" value="Dipeptide-binding Protein, Domain 3"/>
    <property type="match status" value="1"/>
</dbReference>
<keyword evidence="3" id="KW-0813">Transport</keyword>
<reference evidence="6 7" key="1">
    <citation type="submission" date="2009-02" db="EMBL/GenBank/DDBJ databases">
        <title>Draft genome sequence of Bifidobacterium pseudocatenulatum (DSM 20438).</title>
        <authorList>
            <person name="Sudarsanam P."/>
            <person name="Ley R."/>
            <person name="Guruge J."/>
            <person name="Turnbaugh P.J."/>
            <person name="Mahowald M."/>
            <person name="Liep D."/>
            <person name="Gordon J."/>
        </authorList>
    </citation>
    <scope>NUCLEOTIDE SEQUENCE [LARGE SCALE GENOMIC DNA]</scope>
    <source>
        <strain evidence="6 7">DSM 20438</strain>
    </source>
</reference>
<evidence type="ECO:0000259" key="5">
    <source>
        <dbReference type="Pfam" id="PF00496"/>
    </source>
</evidence>
<organism evidence="6 7">
    <name type="scientific">Bifidobacterium pseudocatenulatum DSM 20438 = JCM 1200 = LMG 10505</name>
    <dbReference type="NCBI Taxonomy" id="547043"/>
    <lineage>
        <taxon>Bacteria</taxon>
        <taxon>Bacillati</taxon>
        <taxon>Actinomycetota</taxon>
        <taxon>Actinomycetes</taxon>
        <taxon>Bifidobacteriales</taxon>
        <taxon>Bifidobacteriaceae</taxon>
        <taxon>Bifidobacterium</taxon>
    </lineage>
</organism>
<comment type="similarity">
    <text evidence="2">Belongs to the bacterial solute-binding protein 5 family.</text>
</comment>
<evidence type="ECO:0000256" key="3">
    <source>
        <dbReference type="ARBA" id="ARBA00022448"/>
    </source>
</evidence>
<dbReference type="InterPro" id="IPR000914">
    <property type="entry name" value="SBP_5_dom"/>
</dbReference>
<reference evidence="6 7" key="2">
    <citation type="submission" date="2009-02" db="EMBL/GenBank/DDBJ databases">
        <authorList>
            <person name="Fulton L."/>
            <person name="Clifton S."/>
            <person name="Fulton B."/>
            <person name="Xu J."/>
            <person name="Minx P."/>
            <person name="Pepin K.H."/>
            <person name="Johnson M."/>
            <person name="Bhonagiri V."/>
            <person name="Nash W.E."/>
            <person name="Mardis E.R."/>
            <person name="Wilson R.K."/>
        </authorList>
    </citation>
    <scope>NUCLEOTIDE SEQUENCE [LARGE SCALE GENOMIC DNA]</scope>
    <source>
        <strain evidence="6 7">DSM 20438</strain>
    </source>
</reference>
<dbReference type="Proteomes" id="UP000003875">
    <property type="component" value="Unassembled WGS sequence"/>
</dbReference>
<dbReference type="PANTHER" id="PTHR30290">
    <property type="entry name" value="PERIPLASMIC BINDING COMPONENT OF ABC TRANSPORTER"/>
    <property type="match status" value="1"/>
</dbReference>
<gene>
    <name evidence="6" type="ORF">BIFPSEUDO_03007</name>
</gene>
<dbReference type="Gene3D" id="3.40.190.10">
    <property type="entry name" value="Periplasmic binding protein-like II"/>
    <property type="match status" value="1"/>
</dbReference>
<dbReference type="GO" id="GO:0042597">
    <property type="term" value="C:periplasmic space"/>
    <property type="evidence" value="ECO:0007669"/>
    <property type="project" value="UniProtKB-ARBA"/>
</dbReference>
<feature type="domain" description="Solute-binding protein family 5" evidence="5">
    <location>
        <begin position="102"/>
        <end position="487"/>
    </location>
</feature>
<accession>C0BS90</accession>
<sequence>MPYPYGTSFWSTNYDSRKRKDSIVNHKKIMAAAVSIAALASLAACGGVKDSGSASGDADVITVGTTDKVTSVDPAGSYDNGSYAVQINVFPFLYAQDYNTSELSPDIAADDGTWSDDGTEFTVKIKSGLKFANGHDLTSSDVKFSFDRVNTINDENGPSSLLANIESIDTPDDTTVVFHSKVKNDVTLKQVLSSPAGPIVDEEVFSADKLTDADTIIKEKAFAGPYILTSYKANEVAGYSKNDSYQGLTPAKNSTVQVKYFADSSNLKMAVQQGQVDVAYRSLTPTDIDDLSKDSKVKVVKGPGGEERFLVFNFNIQPYGTKSDEPNADKAKAVRQAVANLIDREELATKVYKDTYTPMYSYIPDGLVGHEDTFKTAYGDGNGKPSADKAKKVLEDAGVSTPVELKLQYNPDHYGSSSADEYAALKAQLEEGGLFKVDLQSTEWTQYNKDRVVTEDSDGSYPVYQLGWFPDYSDPDNYLSPFFRDGNFVNNAYSNSEINDLIMEQAGETDESAREDLLKKIQTLETEDLSTIPLLQGAQVAVTGANVKGVVLDASFRFRFASVTKA</sequence>
<dbReference type="EMBL" id="ABXX02000002">
    <property type="protein sequence ID" value="EEG71040.1"/>
    <property type="molecule type" value="Genomic_DNA"/>
</dbReference>
<dbReference type="InterPro" id="IPR039424">
    <property type="entry name" value="SBP_5"/>
</dbReference>
<dbReference type="GO" id="GO:1904680">
    <property type="term" value="F:peptide transmembrane transporter activity"/>
    <property type="evidence" value="ECO:0007669"/>
    <property type="project" value="TreeGrafter"/>
</dbReference>
<name>C0BS90_BIFPS</name>
<evidence type="ECO:0000256" key="1">
    <source>
        <dbReference type="ARBA" id="ARBA00004196"/>
    </source>
</evidence>
<dbReference type="Pfam" id="PF00496">
    <property type="entry name" value="SBP_bac_5"/>
    <property type="match status" value="1"/>
</dbReference>
<dbReference type="PANTHER" id="PTHR30290:SF10">
    <property type="entry name" value="PERIPLASMIC OLIGOPEPTIDE-BINDING PROTEIN-RELATED"/>
    <property type="match status" value="1"/>
</dbReference>
<evidence type="ECO:0000256" key="2">
    <source>
        <dbReference type="ARBA" id="ARBA00005695"/>
    </source>
</evidence>
<dbReference type="eggNOG" id="COG0747">
    <property type="taxonomic scope" value="Bacteria"/>
</dbReference>
<dbReference type="InterPro" id="IPR030678">
    <property type="entry name" value="Peptide/Ni-bd"/>
</dbReference>
<dbReference type="GO" id="GO:0015833">
    <property type="term" value="P:peptide transport"/>
    <property type="evidence" value="ECO:0007669"/>
    <property type="project" value="TreeGrafter"/>
</dbReference>
<evidence type="ECO:0000256" key="4">
    <source>
        <dbReference type="ARBA" id="ARBA00022729"/>
    </source>
</evidence>
<dbReference type="PIRSF" id="PIRSF002741">
    <property type="entry name" value="MppA"/>
    <property type="match status" value="1"/>
</dbReference>